<dbReference type="EMBL" id="DTKL01000010">
    <property type="protein sequence ID" value="HGY93270.1"/>
    <property type="molecule type" value="Genomic_DNA"/>
</dbReference>
<dbReference type="CDD" id="cd00854">
    <property type="entry name" value="NagA"/>
    <property type="match status" value="1"/>
</dbReference>
<evidence type="ECO:0000256" key="4">
    <source>
        <dbReference type="ARBA" id="ARBA00023277"/>
    </source>
</evidence>
<dbReference type="GO" id="GO:0006046">
    <property type="term" value="P:N-acetylglucosamine catabolic process"/>
    <property type="evidence" value="ECO:0007669"/>
    <property type="project" value="TreeGrafter"/>
</dbReference>
<dbReference type="SUPFAM" id="SSF51338">
    <property type="entry name" value="Composite domain of metallo-dependent hydrolases"/>
    <property type="match status" value="1"/>
</dbReference>
<protein>
    <submittedName>
        <fullName evidence="10">N-acetylglucosamine-6-phosphate deacetylase</fullName>
        <ecNumber evidence="10">3.5.1.25</ecNumber>
    </submittedName>
</protein>
<feature type="binding site" evidence="8">
    <location>
        <position position="135"/>
    </location>
    <ligand>
        <name>Zn(2+)</name>
        <dbReference type="ChEBI" id="CHEBI:29105"/>
    </ligand>
</feature>
<feature type="binding site" evidence="7">
    <location>
        <begin position="225"/>
        <end position="226"/>
    </location>
    <ligand>
        <name>substrate</name>
    </ligand>
</feature>
<keyword evidence="4 5" id="KW-0119">Carbohydrate metabolism</keyword>
<dbReference type="InterPro" id="IPR032466">
    <property type="entry name" value="Metal_Hydrolase"/>
</dbReference>
<proteinExistence type="inferred from homology"/>
<evidence type="ECO:0000256" key="7">
    <source>
        <dbReference type="PIRSR" id="PIRSR038994-2"/>
    </source>
</evidence>
<evidence type="ECO:0000256" key="3">
    <source>
        <dbReference type="ARBA" id="ARBA00022801"/>
    </source>
</evidence>
<organism evidence="10">
    <name type="scientific">Acidobacterium capsulatum</name>
    <dbReference type="NCBI Taxonomy" id="33075"/>
    <lineage>
        <taxon>Bacteria</taxon>
        <taxon>Pseudomonadati</taxon>
        <taxon>Acidobacteriota</taxon>
        <taxon>Terriglobia</taxon>
        <taxon>Terriglobales</taxon>
        <taxon>Acidobacteriaceae</taxon>
        <taxon>Acidobacterium</taxon>
    </lineage>
</organism>
<evidence type="ECO:0000256" key="1">
    <source>
        <dbReference type="ARBA" id="ARBA00010716"/>
    </source>
</evidence>
<dbReference type="Pfam" id="PF01979">
    <property type="entry name" value="Amidohydro_1"/>
    <property type="match status" value="1"/>
</dbReference>
<keyword evidence="3 5" id="KW-0378">Hydrolase</keyword>
<dbReference type="AlphaFoldDB" id="A0A7V5CSJ8"/>
<feature type="domain" description="Amidohydrolase-related" evidence="9">
    <location>
        <begin position="53"/>
        <end position="380"/>
    </location>
</feature>
<dbReference type="FunFam" id="3.20.20.140:FF:000004">
    <property type="entry name" value="N-acetylglucosamine-6-phosphate deacetylase"/>
    <property type="match status" value="1"/>
</dbReference>
<evidence type="ECO:0000259" key="9">
    <source>
        <dbReference type="Pfam" id="PF01979"/>
    </source>
</evidence>
<comment type="caution">
    <text evidence="10">The sequence shown here is derived from an EMBL/GenBank/DDBJ whole genome shotgun (WGS) entry which is preliminary data.</text>
</comment>
<dbReference type="InterPro" id="IPR011059">
    <property type="entry name" value="Metal-dep_hydrolase_composite"/>
</dbReference>
<dbReference type="Gene3D" id="3.20.20.140">
    <property type="entry name" value="Metal-dependent hydrolases"/>
    <property type="match status" value="1"/>
</dbReference>
<dbReference type="PIRSF" id="PIRSF038994">
    <property type="entry name" value="NagA"/>
    <property type="match status" value="1"/>
</dbReference>
<accession>A0A7V5CSJ8</accession>
<feature type="binding site" evidence="7">
    <location>
        <position position="257"/>
    </location>
    <ligand>
        <name>substrate</name>
    </ligand>
</feature>
<dbReference type="InterPro" id="IPR006680">
    <property type="entry name" value="Amidohydro-rel"/>
</dbReference>
<feature type="binding site" evidence="8">
    <location>
        <position position="222"/>
    </location>
    <ligand>
        <name>Zn(2+)</name>
        <dbReference type="ChEBI" id="CHEBI:29105"/>
    </ligand>
</feature>
<dbReference type="Gene3D" id="2.30.40.10">
    <property type="entry name" value="Urease, subunit C, domain 1"/>
    <property type="match status" value="1"/>
</dbReference>
<comment type="cofactor">
    <cofactor evidence="8">
        <name>a divalent metal cation</name>
        <dbReference type="ChEBI" id="CHEBI:60240"/>
    </cofactor>
    <text evidence="8">Binds 1 divalent metal cation per subunit.</text>
</comment>
<sequence length="389" mass="41173">MRTILTAARLVTPLDELPHPLVVLEDGHIVSIASRSEARLPEGEVLDFPGATLAPAYFDVHIHGSAGHDIMEATPKALASIGRFLAGHGVGAYLATTVTAEVEPTLRSLAGLARLLSDPASDTSAGARPVGIHLEGPFLSPHKRGAHPERLLQRPSVALLDRMWQAAEGHVRLLTIAPELPGADEVIARAVELGIHVSMGHSNATLAEAQGGVQAGAVTATHTFNAMRRFDHREPGIVGEVLTNRSLYAEMICDGLHVDPVAVRIFWQMKGRERGILITDAMAAAGMPDGPYKLGELDVRVENGTALIEENTLAGSTLTLDRGVRNFSSFTGEDLARIVPLATSNPATMIGLGDQLGALAPGRRADITVLSPSGEVQQTLLCGIPQLRN</sequence>
<dbReference type="GO" id="GO:0046872">
    <property type="term" value="F:metal ion binding"/>
    <property type="evidence" value="ECO:0007669"/>
    <property type="project" value="UniProtKB-KW"/>
</dbReference>
<dbReference type="EC" id="3.5.1.25" evidence="10"/>
<evidence type="ECO:0000256" key="8">
    <source>
        <dbReference type="PIRSR" id="PIRSR038994-3"/>
    </source>
</evidence>
<comment type="similarity">
    <text evidence="1 5">Belongs to the metallo-dependent hydrolases superfamily. NagA family.</text>
</comment>
<evidence type="ECO:0000256" key="6">
    <source>
        <dbReference type="PIRSR" id="PIRSR038994-1"/>
    </source>
</evidence>
<dbReference type="PANTHER" id="PTHR11113">
    <property type="entry name" value="N-ACETYLGLUCOSAMINE-6-PHOSPHATE DEACETYLASE"/>
    <property type="match status" value="1"/>
</dbReference>
<dbReference type="InterPro" id="IPR003764">
    <property type="entry name" value="GlcNAc_6-P_deAcase"/>
</dbReference>
<evidence type="ECO:0000256" key="2">
    <source>
        <dbReference type="ARBA" id="ARBA00022723"/>
    </source>
</evidence>
<dbReference type="GO" id="GO:0008448">
    <property type="term" value="F:N-acetylglucosamine-6-phosphate deacetylase activity"/>
    <property type="evidence" value="ECO:0007669"/>
    <property type="project" value="UniProtKB-EC"/>
</dbReference>
<dbReference type="NCBIfam" id="TIGR00221">
    <property type="entry name" value="nagA"/>
    <property type="match status" value="1"/>
</dbReference>
<name>A0A7V5CSJ8_9BACT</name>
<feature type="binding site" evidence="7">
    <location>
        <position position="233"/>
    </location>
    <ligand>
        <name>substrate</name>
    </ligand>
</feature>
<dbReference type="SUPFAM" id="SSF51556">
    <property type="entry name" value="Metallo-dependent hydrolases"/>
    <property type="match status" value="1"/>
</dbReference>
<evidence type="ECO:0000313" key="10">
    <source>
        <dbReference type="EMBL" id="HGY93270.1"/>
    </source>
</evidence>
<evidence type="ECO:0000256" key="5">
    <source>
        <dbReference type="PIRNR" id="PIRNR038994"/>
    </source>
</evidence>
<feature type="binding site" evidence="7">
    <location>
        <position position="146"/>
    </location>
    <ligand>
        <name>substrate</name>
    </ligand>
</feature>
<gene>
    <name evidence="10" type="primary">nagA</name>
    <name evidence="10" type="ORF">ENW50_01060</name>
</gene>
<feature type="binding site" evidence="7">
    <location>
        <begin position="313"/>
        <end position="315"/>
    </location>
    <ligand>
        <name>substrate</name>
    </ligand>
</feature>
<reference evidence="10" key="1">
    <citation type="journal article" date="2020" name="mSystems">
        <title>Genome- and Community-Level Interaction Insights into Carbon Utilization and Element Cycling Functions of Hydrothermarchaeota in Hydrothermal Sediment.</title>
        <authorList>
            <person name="Zhou Z."/>
            <person name="Liu Y."/>
            <person name="Xu W."/>
            <person name="Pan J."/>
            <person name="Luo Z.H."/>
            <person name="Li M."/>
        </authorList>
    </citation>
    <scope>NUCLEOTIDE SEQUENCE [LARGE SCALE GENOMIC DNA]</scope>
    <source>
        <strain evidence="10">SpSt-855</strain>
    </source>
</reference>
<keyword evidence="2 8" id="KW-0479">Metal-binding</keyword>
<feature type="active site" description="Proton donor/acceptor" evidence="6">
    <location>
        <position position="280"/>
    </location>
</feature>
<feature type="binding site" evidence="8">
    <location>
        <position position="201"/>
    </location>
    <ligand>
        <name>Zn(2+)</name>
        <dbReference type="ChEBI" id="CHEBI:29105"/>
    </ligand>
</feature>
<dbReference type="PANTHER" id="PTHR11113:SF14">
    <property type="entry name" value="N-ACETYLGLUCOSAMINE-6-PHOSPHATE DEACETYLASE"/>
    <property type="match status" value="1"/>
</dbReference>